<dbReference type="SUPFAM" id="SSF56601">
    <property type="entry name" value="beta-lactamase/transpeptidase-like"/>
    <property type="match status" value="1"/>
</dbReference>
<dbReference type="PROSITE" id="PS51257">
    <property type="entry name" value="PROKAR_LIPOPROTEIN"/>
    <property type="match status" value="1"/>
</dbReference>
<evidence type="ECO:0000256" key="3">
    <source>
        <dbReference type="ARBA" id="ARBA00012865"/>
    </source>
</evidence>
<feature type="compositionally biased region" description="Polar residues" evidence="7">
    <location>
        <begin position="70"/>
        <end position="85"/>
    </location>
</feature>
<keyword evidence="5" id="KW-0378">Hydrolase</keyword>
<dbReference type="InterPro" id="IPR012338">
    <property type="entry name" value="Beta-lactam/transpept-like"/>
</dbReference>
<dbReference type="PANTHER" id="PTHR30627:SF6">
    <property type="entry name" value="BETA-LACTAMASE YBXI-RELATED"/>
    <property type="match status" value="1"/>
</dbReference>
<accession>A0A3E3DRK9</accession>
<comment type="catalytic activity">
    <reaction evidence="1">
        <text>a beta-lactam + H2O = a substituted beta-amino acid</text>
        <dbReference type="Rhea" id="RHEA:20401"/>
        <dbReference type="ChEBI" id="CHEBI:15377"/>
        <dbReference type="ChEBI" id="CHEBI:35627"/>
        <dbReference type="ChEBI" id="CHEBI:140347"/>
        <dbReference type="EC" id="3.5.2.6"/>
    </reaction>
</comment>
<evidence type="ECO:0000256" key="2">
    <source>
        <dbReference type="ARBA" id="ARBA00007898"/>
    </source>
</evidence>
<evidence type="ECO:0000256" key="5">
    <source>
        <dbReference type="ARBA" id="ARBA00022801"/>
    </source>
</evidence>
<evidence type="ECO:0000313" key="11">
    <source>
        <dbReference type="Proteomes" id="UP000261023"/>
    </source>
</evidence>
<feature type="domain" description="Penicillin-binding protein transpeptidase" evidence="9">
    <location>
        <begin position="124"/>
        <end position="339"/>
    </location>
</feature>
<organism evidence="10 11">
    <name type="scientific">Hungatella hathewayi</name>
    <dbReference type="NCBI Taxonomy" id="154046"/>
    <lineage>
        <taxon>Bacteria</taxon>
        <taxon>Bacillati</taxon>
        <taxon>Bacillota</taxon>
        <taxon>Clostridia</taxon>
        <taxon>Lachnospirales</taxon>
        <taxon>Lachnospiraceae</taxon>
        <taxon>Hungatella</taxon>
    </lineage>
</organism>
<dbReference type="PANTHER" id="PTHR30627">
    <property type="entry name" value="PEPTIDOGLYCAN D,D-TRANSPEPTIDASE"/>
    <property type="match status" value="1"/>
</dbReference>
<evidence type="ECO:0000256" key="6">
    <source>
        <dbReference type="ARBA" id="ARBA00023251"/>
    </source>
</evidence>
<gene>
    <name evidence="10" type="ORF">DWX31_05625</name>
</gene>
<evidence type="ECO:0000256" key="1">
    <source>
        <dbReference type="ARBA" id="ARBA00001526"/>
    </source>
</evidence>
<feature type="signal peptide" evidence="8">
    <location>
        <begin position="1"/>
        <end position="28"/>
    </location>
</feature>
<sequence length="342" mass="37873">MTIRRIRRIYRISGILSVLCLTSLSGCSGMKNFQESTPPYEMVEQEANGTEALGQSNRESIEENGLLSAPESTATESPTQESTVTAPPAPSIIEPDWSHHFKGLNGAAVFYNPTAGKTMIFNPELASLQRSPCSTFKIISSLIGLENGFIDPKDSVRSWSGESFWNEAWNKDIDFPEAFRTSCVWYFRKVIDDIGPDLLQTELNRLQYGNCDISDWEGRLNTNNNNRALTGFWIESSLKISASEQVHVMERIFGPDTVYRAETIRQLKQVMLVTDQGETGFPVYGKTGLGKMAGVAVDSWFTGFADTHGGIVYFSVYLGETEGAEVSSSKAKEIALQILSEL</sequence>
<keyword evidence="4 8" id="KW-0732">Signal</keyword>
<dbReference type="GO" id="GO:0046677">
    <property type="term" value="P:response to antibiotic"/>
    <property type="evidence" value="ECO:0007669"/>
    <property type="project" value="UniProtKB-KW"/>
</dbReference>
<dbReference type="InterPro" id="IPR001460">
    <property type="entry name" value="PCN-bd_Tpept"/>
</dbReference>
<feature type="chain" id="PRO_5038377490" description="beta-lactamase" evidence="8">
    <location>
        <begin position="29"/>
        <end position="342"/>
    </location>
</feature>
<dbReference type="GO" id="GO:0005886">
    <property type="term" value="C:plasma membrane"/>
    <property type="evidence" value="ECO:0007669"/>
    <property type="project" value="TreeGrafter"/>
</dbReference>
<evidence type="ECO:0000259" key="9">
    <source>
        <dbReference type="Pfam" id="PF00905"/>
    </source>
</evidence>
<keyword evidence="6" id="KW-0046">Antibiotic resistance</keyword>
<feature type="region of interest" description="Disordered" evidence="7">
    <location>
        <begin position="62"/>
        <end position="89"/>
    </location>
</feature>
<reference evidence="10 11" key="1">
    <citation type="submission" date="2018-08" db="EMBL/GenBank/DDBJ databases">
        <title>A genome reference for cultivated species of the human gut microbiota.</title>
        <authorList>
            <person name="Zou Y."/>
            <person name="Xue W."/>
            <person name="Luo G."/>
        </authorList>
    </citation>
    <scope>NUCLEOTIDE SEQUENCE [LARGE SCALE GENOMIC DNA]</scope>
    <source>
        <strain evidence="10 11">AF19-13AC</strain>
    </source>
</reference>
<protein>
    <recommendedName>
        <fullName evidence="3">beta-lactamase</fullName>
        <ecNumber evidence="3">3.5.2.6</ecNumber>
    </recommendedName>
</protein>
<dbReference type="EC" id="3.5.2.6" evidence="3"/>
<dbReference type="AlphaFoldDB" id="A0A3E3DRK9"/>
<dbReference type="GO" id="GO:0008658">
    <property type="term" value="F:penicillin binding"/>
    <property type="evidence" value="ECO:0007669"/>
    <property type="project" value="InterPro"/>
</dbReference>
<dbReference type="EMBL" id="QTJW01000003">
    <property type="protein sequence ID" value="RGD71755.1"/>
    <property type="molecule type" value="Genomic_DNA"/>
</dbReference>
<dbReference type="Proteomes" id="UP000261023">
    <property type="component" value="Unassembled WGS sequence"/>
</dbReference>
<dbReference type="OrthoDB" id="9762883at2"/>
<comment type="similarity">
    <text evidence="2">Belongs to the class-D beta-lactamase family.</text>
</comment>
<comment type="caution">
    <text evidence="10">The sequence shown here is derived from an EMBL/GenBank/DDBJ whole genome shotgun (WGS) entry which is preliminary data.</text>
</comment>
<dbReference type="GO" id="GO:0071555">
    <property type="term" value="P:cell wall organization"/>
    <property type="evidence" value="ECO:0007669"/>
    <property type="project" value="TreeGrafter"/>
</dbReference>
<proteinExistence type="inferred from homology"/>
<dbReference type="GO" id="GO:0008800">
    <property type="term" value="F:beta-lactamase activity"/>
    <property type="evidence" value="ECO:0007669"/>
    <property type="project" value="UniProtKB-EC"/>
</dbReference>
<dbReference type="InterPro" id="IPR050515">
    <property type="entry name" value="Beta-lactam/transpept"/>
</dbReference>
<evidence type="ECO:0000256" key="7">
    <source>
        <dbReference type="SAM" id="MobiDB-lite"/>
    </source>
</evidence>
<dbReference type="Gene3D" id="3.40.710.10">
    <property type="entry name" value="DD-peptidase/beta-lactamase superfamily"/>
    <property type="match status" value="1"/>
</dbReference>
<evidence type="ECO:0000256" key="4">
    <source>
        <dbReference type="ARBA" id="ARBA00022729"/>
    </source>
</evidence>
<dbReference type="Pfam" id="PF00905">
    <property type="entry name" value="Transpeptidase"/>
    <property type="match status" value="1"/>
</dbReference>
<evidence type="ECO:0000313" key="10">
    <source>
        <dbReference type="EMBL" id="RGD71755.1"/>
    </source>
</evidence>
<name>A0A3E3DRK9_9FIRM</name>
<dbReference type="RefSeq" id="WP_029466587.1">
    <property type="nucleotide sequence ID" value="NZ_CACRUH010000071.1"/>
</dbReference>
<evidence type="ECO:0000256" key="8">
    <source>
        <dbReference type="SAM" id="SignalP"/>
    </source>
</evidence>